<dbReference type="EC" id="2.7.7.65" evidence="2"/>
<feature type="transmembrane region" description="Helical" evidence="4">
    <location>
        <begin position="213"/>
        <end position="233"/>
    </location>
</feature>
<evidence type="ECO:0000256" key="4">
    <source>
        <dbReference type="SAM" id="Phobius"/>
    </source>
</evidence>
<dbReference type="PANTHER" id="PTHR45138:SF9">
    <property type="entry name" value="DIGUANYLATE CYCLASE DGCM-RELATED"/>
    <property type="match status" value="1"/>
</dbReference>
<gene>
    <name evidence="6" type="ORF">HZS81_04640</name>
</gene>
<dbReference type="SMART" id="SM00267">
    <property type="entry name" value="GGDEF"/>
    <property type="match status" value="1"/>
</dbReference>
<dbReference type="Gene3D" id="3.30.70.270">
    <property type="match status" value="1"/>
</dbReference>
<dbReference type="EMBL" id="JACCDF010000002">
    <property type="protein sequence ID" value="NYS60048.1"/>
    <property type="molecule type" value="Genomic_DNA"/>
</dbReference>
<dbReference type="InterPro" id="IPR050469">
    <property type="entry name" value="Diguanylate_Cyclase"/>
</dbReference>
<keyword evidence="4" id="KW-0472">Membrane</keyword>
<keyword evidence="4" id="KW-1133">Transmembrane helix</keyword>
<feature type="transmembrane region" description="Helical" evidence="4">
    <location>
        <begin position="122"/>
        <end position="141"/>
    </location>
</feature>
<accession>A0A7Z0LJH1</accession>
<evidence type="ECO:0000256" key="3">
    <source>
        <dbReference type="ARBA" id="ARBA00034247"/>
    </source>
</evidence>
<evidence type="ECO:0000313" key="6">
    <source>
        <dbReference type="EMBL" id="NYS60048.1"/>
    </source>
</evidence>
<dbReference type="SUPFAM" id="SSF55073">
    <property type="entry name" value="Nucleotide cyclase"/>
    <property type="match status" value="1"/>
</dbReference>
<feature type="transmembrane region" description="Helical" evidence="4">
    <location>
        <begin position="59"/>
        <end position="78"/>
    </location>
</feature>
<dbReference type="CDD" id="cd01949">
    <property type="entry name" value="GGDEF"/>
    <property type="match status" value="1"/>
</dbReference>
<feature type="domain" description="GGDEF" evidence="5">
    <location>
        <begin position="375"/>
        <end position="497"/>
    </location>
</feature>
<evidence type="ECO:0000256" key="2">
    <source>
        <dbReference type="ARBA" id="ARBA00012528"/>
    </source>
</evidence>
<dbReference type="PROSITE" id="PS50887">
    <property type="entry name" value="GGDEF"/>
    <property type="match status" value="1"/>
</dbReference>
<dbReference type="PANTHER" id="PTHR45138">
    <property type="entry name" value="REGULATORY COMPONENTS OF SENSORY TRANSDUCTION SYSTEM"/>
    <property type="match status" value="1"/>
</dbReference>
<name>A0A7Z0LJH1_9GAMM</name>
<keyword evidence="4" id="KW-0812">Transmembrane</keyword>
<feature type="transmembrane region" description="Helical" evidence="4">
    <location>
        <begin position="35"/>
        <end position="53"/>
    </location>
</feature>
<reference evidence="6 7" key="1">
    <citation type="journal article" date="2015" name="Int. J. Syst. Evol. Microbiol.">
        <title>Halomonas salicampi sp. nov., a halotolerant and alkalitolerant bacterium isolated from a saltern soil.</title>
        <authorList>
            <person name="Lee J.C."/>
            <person name="Kim Y.S."/>
            <person name="Yun B.S."/>
            <person name="Whang K.S."/>
        </authorList>
    </citation>
    <scope>NUCLEOTIDE SEQUENCE [LARGE SCALE GENOMIC DNA]</scope>
    <source>
        <strain evidence="6 7">BH103</strain>
    </source>
</reference>
<feature type="transmembrane region" description="Helical" evidence="4">
    <location>
        <begin position="284"/>
        <end position="302"/>
    </location>
</feature>
<comment type="caution">
    <text evidence="6">The sequence shown here is derived from an EMBL/GenBank/DDBJ whole genome shotgun (WGS) entry which is preliminary data.</text>
</comment>
<sequence length="506" mass="55957">MPHEFAEKAPGASEAEQREAPTFFAQEASGWHNRVWLLLFGVEIALAVLYIFLPYGRLAGALYIIATVLAAGSVFFAVRFRRQLFSPLAWGLIAGALALAATGHGIWYWLDLHGLEPFPSLADFFYLAVYPLFGVALWQIGRHGRDYEALGDALIVGISAAVLAWALLIAPYSYDPKLTSMQLLVSAGYPVADLILLPLILRLVFLQRTRIPAHFLLLMGMFAYLLADILYALGNSKGWYAPGSLVDGLWLLAYALFMAAAWHPSARVEPRSYNCDAEFSMRRLYVLGTASVLVPMMMLFASGPEMEIVRVAAIGSILLFLLVMWRMAGLLQRTHHQAQTLETLASTDPLTGAANRRYLEQQLAVEMARAERNLSSLGLAFLDLDYFKRYNDTYGHSAGDVLLQKLVAGWEEILRTQDVLARFGGEEFVVLLPDTTTTQCQAVLERLRNKVPFGQTCSAGLAIFQPGETADALIGRADDAVYSAKHRGRDRAVLAEMSRESQSVIE</sequence>
<evidence type="ECO:0000256" key="1">
    <source>
        <dbReference type="ARBA" id="ARBA00001946"/>
    </source>
</evidence>
<feature type="transmembrane region" description="Helical" evidence="4">
    <location>
        <begin position="180"/>
        <end position="201"/>
    </location>
</feature>
<proteinExistence type="predicted"/>
<feature type="transmembrane region" description="Helical" evidence="4">
    <location>
        <begin position="308"/>
        <end position="325"/>
    </location>
</feature>
<feature type="transmembrane region" description="Helical" evidence="4">
    <location>
        <begin position="153"/>
        <end position="174"/>
    </location>
</feature>
<dbReference type="Proteomes" id="UP000586119">
    <property type="component" value="Unassembled WGS sequence"/>
</dbReference>
<dbReference type="GO" id="GO:0052621">
    <property type="term" value="F:diguanylate cyclase activity"/>
    <property type="evidence" value="ECO:0007669"/>
    <property type="project" value="UniProtKB-EC"/>
</dbReference>
<keyword evidence="7" id="KW-1185">Reference proteome</keyword>
<protein>
    <recommendedName>
        <fullName evidence="2">diguanylate cyclase</fullName>
        <ecNumber evidence="2">2.7.7.65</ecNumber>
    </recommendedName>
</protein>
<dbReference type="InterPro" id="IPR029787">
    <property type="entry name" value="Nucleotide_cyclase"/>
</dbReference>
<dbReference type="FunFam" id="3.30.70.270:FF:000001">
    <property type="entry name" value="Diguanylate cyclase domain protein"/>
    <property type="match status" value="1"/>
</dbReference>
<evidence type="ECO:0000259" key="5">
    <source>
        <dbReference type="PROSITE" id="PS50887"/>
    </source>
</evidence>
<dbReference type="InterPro" id="IPR000160">
    <property type="entry name" value="GGDEF_dom"/>
</dbReference>
<feature type="transmembrane region" description="Helical" evidence="4">
    <location>
        <begin position="239"/>
        <end position="263"/>
    </location>
</feature>
<feature type="transmembrane region" description="Helical" evidence="4">
    <location>
        <begin position="90"/>
        <end position="110"/>
    </location>
</feature>
<comment type="catalytic activity">
    <reaction evidence="3">
        <text>2 GTP = 3',3'-c-di-GMP + 2 diphosphate</text>
        <dbReference type="Rhea" id="RHEA:24898"/>
        <dbReference type="ChEBI" id="CHEBI:33019"/>
        <dbReference type="ChEBI" id="CHEBI:37565"/>
        <dbReference type="ChEBI" id="CHEBI:58805"/>
        <dbReference type="EC" id="2.7.7.65"/>
    </reaction>
</comment>
<evidence type="ECO:0000313" key="7">
    <source>
        <dbReference type="Proteomes" id="UP000586119"/>
    </source>
</evidence>
<dbReference type="InterPro" id="IPR043128">
    <property type="entry name" value="Rev_trsase/Diguanyl_cyclase"/>
</dbReference>
<comment type="cofactor">
    <cofactor evidence="1">
        <name>Mg(2+)</name>
        <dbReference type="ChEBI" id="CHEBI:18420"/>
    </cofactor>
</comment>
<dbReference type="NCBIfam" id="TIGR00254">
    <property type="entry name" value="GGDEF"/>
    <property type="match status" value="1"/>
</dbReference>
<dbReference type="Pfam" id="PF00990">
    <property type="entry name" value="GGDEF"/>
    <property type="match status" value="1"/>
</dbReference>
<dbReference type="AlphaFoldDB" id="A0A7Z0LJH1"/>
<organism evidence="6 7">
    <name type="scientific">Vreelandella salicampi</name>
    <dbReference type="NCBI Taxonomy" id="1449798"/>
    <lineage>
        <taxon>Bacteria</taxon>
        <taxon>Pseudomonadati</taxon>
        <taxon>Pseudomonadota</taxon>
        <taxon>Gammaproteobacteria</taxon>
        <taxon>Oceanospirillales</taxon>
        <taxon>Halomonadaceae</taxon>
        <taxon>Vreelandella</taxon>
    </lineage>
</organism>